<dbReference type="Proteomes" id="UP001302374">
    <property type="component" value="Chromosome"/>
</dbReference>
<dbReference type="PROSITE" id="PS00194">
    <property type="entry name" value="THIOREDOXIN_1"/>
    <property type="match status" value="1"/>
</dbReference>
<keyword evidence="9" id="KW-1185">Reference proteome</keyword>
<dbReference type="Pfam" id="PF13905">
    <property type="entry name" value="Thioredoxin_8"/>
    <property type="match status" value="1"/>
</dbReference>
<dbReference type="GO" id="GO:0016853">
    <property type="term" value="F:isomerase activity"/>
    <property type="evidence" value="ECO:0007669"/>
    <property type="project" value="UniProtKB-KW"/>
</dbReference>
<gene>
    <name evidence="7" type="ORF">F1644_15385</name>
    <name evidence="6" type="ORF">GGR15_004193</name>
</gene>
<dbReference type="InterPro" id="IPR013766">
    <property type="entry name" value="Thioredoxin_domain"/>
</dbReference>
<name>A0A7X5YG41_9BACT</name>
<reference evidence="6 8" key="2">
    <citation type="submission" date="2020-03" db="EMBL/GenBank/DDBJ databases">
        <title>Genomic Encyclopedia of Type Strains, Phase IV (KMG-IV): sequencing the most valuable type-strain genomes for metagenomic binning, comparative biology and taxonomic classification.</title>
        <authorList>
            <person name="Goeker M."/>
        </authorList>
    </citation>
    <scope>NUCLEOTIDE SEQUENCE [LARGE SCALE GENOMIC DNA]</scope>
    <source>
        <strain evidence="6 8">DSM 105722</strain>
    </source>
</reference>
<keyword evidence="3" id="KW-1015">Disulfide bond</keyword>
<dbReference type="InterPro" id="IPR036249">
    <property type="entry name" value="Thioredoxin-like_sf"/>
</dbReference>
<dbReference type="Proteomes" id="UP000576368">
    <property type="component" value="Unassembled WGS sequence"/>
</dbReference>
<evidence type="ECO:0000259" key="5">
    <source>
        <dbReference type="PROSITE" id="PS51352"/>
    </source>
</evidence>
<comment type="subcellular location">
    <subcellularLocation>
        <location evidence="1">Cell envelope</location>
    </subcellularLocation>
</comment>
<evidence type="ECO:0000313" key="6">
    <source>
        <dbReference type="EMBL" id="NJC20538.1"/>
    </source>
</evidence>
<dbReference type="RefSeq" id="WP_118305351.1">
    <property type="nucleotide sequence ID" value="NZ_BMPA01000018.1"/>
</dbReference>
<proteinExistence type="predicted"/>
<organism evidence="6 8">
    <name type="scientific">Butyricimonas paravirosa</name>
    <dbReference type="NCBI Taxonomy" id="1472417"/>
    <lineage>
        <taxon>Bacteria</taxon>
        <taxon>Pseudomonadati</taxon>
        <taxon>Bacteroidota</taxon>
        <taxon>Bacteroidia</taxon>
        <taxon>Bacteroidales</taxon>
        <taxon>Odoribacteraceae</taxon>
        <taxon>Butyricimonas</taxon>
    </lineage>
</organism>
<evidence type="ECO:0000313" key="9">
    <source>
        <dbReference type="Proteomes" id="UP001302374"/>
    </source>
</evidence>
<dbReference type="EMBL" id="JAATLI010000019">
    <property type="protein sequence ID" value="NJC20538.1"/>
    <property type="molecule type" value="Genomic_DNA"/>
</dbReference>
<dbReference type="PANTHER" id="PTHR42852:SF6">
    <property type="entry name" value="THIOL:DISULFIDE INTERCHANGE PROTEIN DSBE"/>
    <property type="match status" value="1"/>
</dbReference>
<keyword evidence="2" id="KW-0201">Cytochrome c-type biogenesis</keyword>
<dbReference type="InterPro" id="IPR050553">
    <property type="entry name" value="Thioredoxin_ResA/DsbE_sf"/>
</dbReference>
<evidence type="ECO:0000256" key="4">
    <source>
        <dbReference type="ARBA" id="ARBA00023284"/>
    </source>
</evidence>
<dbReference type="SUPFAM" id="SSF52833">
    <property type="entry name" value="Thioredoxin-like"/>
    <property type="match status" value="1"/>
</dbReference>
<evidence type="ECO:0000256" key="2">
    <source>
        <dbReference type="ARBA" id="ARBA00022748"/>
    </source>
</evidence>
<reference evidence="7 9" key="1">
    <citation type="submission" date="2019-09" db="EMBL/GenBank/DDBJ databases">
        <title>Butyricimonas paravirosa DSM 105722 (=214-4 = JCM 18677 = CCUG 65563).</title>
        <authorList>
            <person name="Le Roy T."/>
            <person name="Cani P.D."/>
        </authorList>
    </citation>
    <scope>NUCLEOTIDE SEQUENCE [LARGE SCALE GENOMIC DNA]</scope>
    <source>
        <strain evidence="7 9">DSM 105722</strain>
    </source>
</reference>
<evidence type="ECO:0000256" key="3">
    <source>
        <dbReference type="ARBA" id="ARBA00023157"/>
    </source>
</evidence>
<dbReference type="PROSITE" id="PS51352">
    <property type="entry name" value="THIOREDOXIN_2"/>
    <property type="match status" value="1"/>
</dbReference>
<evidence type="ECO:0000313" key="8">
    <source>
        <dbReference type="Proteomes" id="UP000576368"/>
    </source>
</evidence>
<dbReference type="CDD" id="cd02966">
    <property type="entry name" value="TlpA_like_family"/>
    <property type="match status" value="1"/>
</dbReference>
<dbReference type="GO" id="GO:0030313">
    <property type="term" value="C:cell envelope"/>
    <property type="evidence" value="ECO:0007669"/>
    <property type="project" value="UniProtKB-SubCell"/>
</dbReference>
<dbReference type="GO" id="GO:0017004">
    <property type="term" value="P:cytochrome complex assembly"/>
    <property type="evidence" value="ECO:0007669"/>
    <property type="project" value="UniProtKB-KW"/>
</dbReference>
<dbReference type="PANTHER" id="PTHR42852">
    <property type="entry name" value="THIOL:DISULFIDE INTERCHANGE PROTEIN DSBE"/>
    <property type="match status" value="1"/>
</dbReference>
<evidence type="ECO:0000256" key="1">
    <source>
        <dbReference type="ARBA" id="ARBA00004196"/>
    </source>
</evidence>
<sequence>MNYLKLVFLVLFVIPSVVVGQKVVNSNFLGNWANSGTGAWEYGFYEDGAVACSDFWKYKRVEFGKKRMEVVLENGNQTIALKIKQGKNGNIFIARDGAKAEEFRPCNGKNFVAWVGVDTVSFSRPLVITDTVTIRGYIRNLDKVTHPALRGYTFTCSYNGLLGEDGGEIVAPIDSSGRFTLHFTVSAPQRVILEWGRMWKNIIVEPGETVLLYADASDWKTVPNVSKEEMINGKKDVLFMGKNARFHQEYTCFPYPLWMRDMYELREIARSDMEFLRLAEADYLKSVACFDSICGKYPNFSKRCREAIENEWKYYFAATLMQNRFNLGRRQRFEPEYMEYVNAHFSVNEPLCYFITQRYSTFLRDYTGYVDHQKFRYIEGMGMAYIPDDRFYEALRRLKEGGRFEELTTEDIATCENINRKILDLSRQQIADTNAFQAVIAGNSMLYGKLNAYRSIPEVREQEEVITREYELLLYDTLVSDLLLKELCYAQLFMTGMEYDHKPLLPGMMKLADARISNPILNRKVKETSAVYQKIASKKLAYEASLIDVGQFSHISDADSLWQALIEPYRGNVILLDFWGSWCEPCKNMLALMGDIEKVFENEKVVFMYFAYSSPEEAWKNVIKEFDLTGKNIVHYNLPPLQQQMIIEKMRVRGYPTYKIIDKAGNVTSRVLEYPLRPQSVINEIKAELERE</sequence>
<evidence type="ECO:0000313" key="7">
    <source>
        <dbReference type="EMBL" id="WOF13562.1"/>
    </source>
</evidence>
<dbReference type="AlphaFoldDB" id="A0A7X5YG41"/>
<dbReference type="EMBL" id="CP043839">
    <property type="protein sequence ID" value="WOF13562.1"/>
    <property type="molecule type" value="Genomic_DNA"/>
</dbReference>
<dbReference type="GeneID" id="86892707"/>
<protein>
    <submittedName>
        <fullName evidence="6">Thiol-disulfide isomerase/thioredoxin</fullName>
    </submittedName>
    <submittedName>
        <fullName evidence="7">TlpA family protein disulfide reductase</fullName>
    </submittedName>
</protein>
<keyword evidence="6" id="KW-0413">Isomerase</keyword>
<feature type="domain" description="Thioredoxin" evidence="5">
    <location>
        <begin position="535"/>
        <end position="692"/>
    </location>
</feature>
<dbReference type="InterPro" id="IPR012336">
    <property type="entry name" value="Thioredoxin-like_fold"/>
</dbReference>
<accession>A0A7X5YG41</accession>
<dbReference type="InterPro" id="IPR017937">
    <property type="entry name" value="Thioredoxin_CS"/>
</dbReference>
<keyword evidence="4" id="KW-0676">Redox-active center</keyword>
<dbReference type="Gene3D" id="3.40.30.10">
    <property type="entry name" value="Glutaredoxin"/>
    <property type="match status" value="1"/>
</dbReference>